<protein>
    <submittedName>
        <fullName evidence="5">Glycosyltransferases involved in cell wall biogenesis</fullName>
    </submittedName>
</protein>
<dbReference type="AlphaFoldDB" id="A0A0G0EGT1"/>
<dbReference type="PANTHER" id="PTHR43630">
    <property type="entry name" value="POLY-BETA-1,6-N-ACETYL-D-GLUCOSAMINE SYNTHASE"/>
    <property type="match status" value="1"/>
</dbReference>
<evidence type="ECO:0000256" key="2">
    <source>
        <dbReference type="ARBA" id="ARBA00022676"/>
    </source>
</evidence>
<keyword evidence="2" id="KW-0328">Glycosyltransferase</keyword>
<organism evidence="5 6">
    <name type="scientific">Candidatus Nomurabacteria bacterium GW2011_GWE1_35_16</name>
    <dbReference type="NCBI Taxonomy" id="1618761"/>
    <lineage>
        <taxon>Bacteria</taxon>
        <taxon>Candidatus Nomuraibacteriota</taxon>
    </lineage>
</organism>
<dbReference type="InterPro" id="IPR001173">
    <property type="entry name" value="Glyco_trans_2-like"/>
</dbReference>
<evidence type="ECO:0000313" key="6">
    <source>
        <dbReference type="Proteomes" id="UP000034952"/>
    </source>
</evidence>
<accession>A0A0G0EGT1</accession>
<keyword evidence="3 5" id="KW-0808">Transferase</keyword>
<evidence type="ECO:0000256" key="1">
    <source>
        <dbReference type="ARBA" id="ARBA00006739"/>
    </source>
</evidence>
<dbReference type="CDD" id="cd00761">
    <property type="entry name" value="Glyco_tranf_GTA_type"/>
    <property type="match status" value="1"/>
</dbReference>
<dbReference type="GO" id="GO:0016757">
    <property type="term" value="F:glycosyltransferase activity"/>
    <property type="evidence" value="ECO:0007669"/>
    <property type="project" value="UniProtKB-KW"/>
</dbReference>
<gene>
    <name evidence="5" type="ORF">UR64_C0006G0029</name>
</gene>
<dbReference type="EMBL" id="LBPY01000006">
    <property type="protein sequence ID" value="KKP66502.1"/>
    <property type="molecule type" value="Genomic_DNA"/>
</dbReference>
<feature type="domain" description="Glycosyltransferase 2-like" evidence="4">
    <location>
        <begin position="4"/>
        <end position="137"/>
    </location>
</feature>
<proteinExistence type="inferred from homology"/>
<evidence type="ECO:0000256" key="3">
    <source>
        <dbReference type="ARBA" id="ARBA00022679"/>
    </source>
</evidence>
<sequence length="236" mass="26688">MQTSVVIIAHNEEKCIAKCIESILNQTQKPDEIILIIHNGTDKTFEMAQPYPITTIKLDGLAGPVYARIEGIQNASKEIILCIDGDSVAEKNWVEVMGKTLQSNNNILVGSYIKFEGTIFDNLSNIWNKYFCVSKNKKAVSWLWGASFAFFGKDKNFVLDTFKKSVGASKELNLPSGRIAEDYWLALSMNKIGNLEITNKTYVIAQVKETSITRSLIRNRTNHKNGHLIKKFFQQY</sequence>
<dbReference type="SUPFAM" id="SSF53448">
    <property type="entry name" value="Nucleotide-diphospho-sugar transferases"/>
    <property type="match status" value="1"/>
</dbReference>
<evidence type="ECO:0000313" key="5">
    <source>
        <dbReference type="EMBL" id="KKP66502.1"/>
    </source>
</evidence>
<name>A0A0G0EGT1_9BACT</name>
<comment type="similarity">
    <text evidence="1">Belongs to the glycosyltransferase 2 family.</text>
</comment>
<dbReference type="Proteomes" id="UP000034952">
    <property type="component" value="Unassembled WGS sequence"/>
</dbReference>
<evidence type="ECO:0000259" key="4">
    <source>
        <dbReference type="Pfam" id="PF00535"/>
    </source>
</evidence>
<comment type="caution">
    <text evidence="5">The sequence shown here is derived from an EMBL/GenBank/DDBJ whole genome shotgun (WGS) entry which is preliminary data.</text>
</comment>
<dbReference type="Gene3D" id="3.90.550.10">
    <property type="entry name" value="Spore Coat Polysaccharide Biosynthesis Protein SpsA, Chain A"/>
    <property type="match status" value="1"/>
</dbReference>
<reference evidence="5 6" key="1">
    <citation type="journal article" date="2015" name="Nature">
        <title>rRNA introns, odd ribosomes, and small enigmatic genomes across a large radiation of phyla.</title>
        <authorList>
            <person name="Brown C.T."/>
            <person name="Hug L.A."/>
            <person name="Thomas B.C."/>
            <person name="Sharon I."/>
            <person name="Castelle C.J."/>
            <person name="Singh A."/>
            <person name="Wilkins M.J."/>
            <person name="Williams K.H."/>
            <person name="Banfield J.F."/>
        </authorList>
    </citation>
    <scope>NUCLEOTIDE SEQUENCE [LARGE SCALE GENOMIC DNA]</scope>
</reference>
<dbReference type="Pfam" id="PF00535">
    <property type="entry name" value="Glycos_transf_2"/>
    <property type="match status" value="1"/>
</dbReference>
<dbReference type="PANTHER" id="PTHR43630:SF1">
    <property type="entry name" value="POLY-BETA-1,6-N-ACETYL-D-GLUCOSAMINE SYNTHASE"/>
    <property type="match status" value="1"/>
</dbReference>
<dbReference type="InterPro" id="IPR029044">
    <property type="entry name" value="Nucleotide-diphossugar_trans"/>
</dbReference>